<dbReference type="CDD" id="cd01647">
    <property type="entry name" value="RT_LTR"/>
    <property type="match status" value="1"/>
</dbReference>
<reference evidence="5" key="2">
    <citation type="submission" date="2014-07" db="EMBL/GenBank/DDBJ databases">
        <authorList>
            <person name="Hull J."/>
        </authorList>
    </citation>
    <scope>NUCLEOTIDE SEQUENCE</scope>
</reference>
<protein>
    <submittedName>
        <fullName evidence="5">Transposon Ty3-I Gag-Pol polyprotein</fullName>
    </submittedName>
</protein>
<dbReference type="EMBL" id="GBHO01020038">
    <property type="protein sequence ID" value="JAG23566.1"/>
    <property type="molecule type" value="Transcribed_RNA"/>
</dbReference>
<dbReference type="SUPFAM" id="SSF56672">
    <property type="entry name" value="DNA/RNA polymerases"/>
    <property type="match status" value="1"/>
</dbReference>
<evidence type="ECO:0000256" key="1">
    <source>
        <dbReference type="ARBA" id="ARBA00022679"/>
    </source>
</evidence>
<dbReference type="Gene3D" id="2.40.70.10">
    <property type="entry name" value="Acid Proteases"/>
    <property type="match status" value="1"/>
</dbReference>
<accession>A0A0A9XW11</accession>
<dbReference type="CDD" id="cd00303">
    <property type="entry name" value="retropepsin_like"/>
    <property type="match status" value="1"/>
</dbReference>
<dbReference type="Gene3D" id="3.30.70.270">
    <property type="match status" value="1"/>
</dbReference>
<evidence type="ECO:0000256" key="3">
    <source>
        <dbReference type="ARBA" id="ARBA00022722"/>
    </source>
</evidence>
<dbReference type="PANTHER" id="PTHR37984:SF5">
    <property type="entry name" value="PROTEIN NYNRIN-LIKE"/>
    <property type="match status" value="1"/>
</dbReference>
<feature type="non-terminal residue" evidence="5">
    <location>
        <position position="369"/>
    </location>
</feature>
<name>A0A0A9XW11_LYGHE</name>
<proteinExistence type="predicted"/>
<dbReference type="GO" id="GO:0016779">
    <property type="term" value="F:nucleotidyltransferase activity"/>
    <property type="evidence" value="ECO:0007669"/>
    <property type="project" value="UniProtKB-KW"/>
</dbReference>
<evidence type="ECO:0000256" key="4">
    <source>
        <dbReference type="ARBA" id="ARBA00022759"/>
    </source>
</evidence>
<keyword evidence="4" id="KW-0255">Endonuclease</keyword>
<keyword evidence="3" id="KW-0540">Nuclease</keyword>
<dbReference type="InterPro" id="IPR050951">
    <property type="entry name" value="Retrovirus_Pol_polyprotein"/>
</dbReference>
<gene>
    <name evidence="5" type="primary">TY3B-I_72</name>
    <name evidence="5" type="ORF">CM83_9096</name>
</gene>
<dbReference type="GO" id="GO:0003676">
    <property type="term" value="F:nucleic acid binding"/>
    <property type="evidence" value="ECO:0007669"/>
    <property type="project" value="InterPro"/>
</dbReference>
<feature type="non-terminal residue" evidence="5">
    <location>
        <position position="1"/>
    </location>
</feature>
<dbReference type="SUPFAM" id="SSF50630">
    <property type="entry name" value="Acid proteases"/>
    <property type="match status" value="1"/>
</dbReference>
<dbReference type="GO" id="GO:0004519">
    <property type="term" value="F:endonuclease activity"/>
    <property type="evidence" value="ECO:0007669"/>
    <property type="project" value="UniProtKB-KW"/>
</dbReference>
<dbReference type="InterPro" id="IPR043128">
    <property type="entry name" value="Rev_trsase/Diguanyl_cyclase"/>
</dbReference>
<keyword evidence="1" id="KW-0808">Transferase</keyword>
<dbReference type="InterPro" id="IPR021109">
    <property type="entry name" value="Peptidase_aspartic_dom_sf"/>
</dbReference>
<dbReference type="AlphaFoldDB" id="A0A0A9XW11"/>
<keyword evidence="2" id="KW-0548">Nucleotidyltransferase</keyword>
<dbReference type="Gene3D" id="3.10.10.10">
    <property type="entry name" value="HIV Type 1 Reverse Transcriptase, subunit A, domain 1"/>
    <property type="match status" value="1"/>
</dbReference>
<dbReference type="GO" id="GO:0008270">
    <property type="term" value="F:zinc ion binding"/>
    <property type="evidence" value="ECO:0007669"/>
    <property type="project" value="InterPro"/>
</dbReference>
<organism evidence="5">
    <name type="scientific">Lygus hesperus</name>
    <name type="common">Western plant bug</name>
    <dbReference type="NCBI Taxonomy" id="30085"/>
    <lineage>
        <taxon>Eukaryota</taxon>
        <taxon>Metazoa</taxon>
        <taxon>Ecdysozoa</taxon>
        <taxon>Arthropoda</taxon>
        <taxon>Hexapoda</taxon>
        <taxon>Insecta</taxon>
        <taxon>Pterygota</taxon>
        <taxon>Neoptera</taxon>
        <taxon>Paraneoptera</taxon>
        <taxon>Hemiptera</taxon>
        <taxon>Heteroptera</taxon>
        <taxon>Panheteroptera</taxon>
        <taxon>Cimicomorpha</taxon>
        <taxon>Miridae</taxon>
        <taxon>Mirini</taxon>
        <taxon>Lygus</taxon>
    </lineage>
</organism>
<dbReference type="PANTHER" id="PTHR37984">
    <property type="entry name" value="PROTEIN CBG26694"/>
    <property type="match status" value="1"/>
</dbReference>
<dbReference type="GO" id="GO:0071897">
    <property type="term" value="P:DNA biosynthetic process"/>
    <property type="evidence" value="ECO:0007669"/>
    <property type="project" value="UniProtKB-ARBA"/>
</dbReference>
<reference evidence="5" key="1">
    <citation type="journal article" date="2014" name="PLoS ONE">
        <title>Transcriptome-Based Identification of ABC Transporters in the Western Tarnished Plant Bug Lygus hesperus.</title>
        <authorList>
            <person name="Hull J.J."/>
            <person name="Chaney K."/>
            <person name="Geib S.M."/>
            <person name="Fabrick J.A."/>
            <person name="Brent C.S."/>
            <person name="Walsh D."/>
            <person name="Lavine L.C."/>
        </authorList>
    </citation>
    <scope>NUCLEOTIDE SEQUENCE</scope>
</reference>
<dbReference type="SUPFAM" id="SSF57756">
    <property type="entry name" value="Retrovirus zinc finger-like domains"/>
    <property type="match status" value="1"/>
</dbReference>
<evidence type="ECO:0000313" key="5">
    <source>
        <dbReference type="EMBL" id="JAG23566.1"/>
    </source>
</evidence>
<keyword evidence="4" id="KW-0378">Hydrolase</keyword>
<sequence>KMEVSVVQNTVPQVLNRSHAFDCWNCKSTDHGFRSCSVPLRKFCFGCGMQEVTRPTCPRCKDRSKKRLGVCLRRGQSAQIASHETSLNCCPFAADSKEDDSRPYIKLQIGTHHSVYGLADSGAVCSLMDQRLLGTLRDLHLRVYDVPSQHIQTADGSRHPICKAVQLPVRVDGKEVSFPVLIASSLVPSLILGVDFLRCFGVSINFADVPAGDSGGPVLNSCALTMEHELSPELKTAVEHIRRRLGSLAKSDKDGKLRTTNIMEHHISLVPGTLPIKQLVRPVSAPVRKALHEELDKLIKQGIVEPSQSPWCSPLVLQKKKNGSLRVCFDGRKLNEVTVRDSYPLPHIHSILDMLKGARLISSIDLKSA</sequence>
<dbReference type="InterPro" id="IPR043502">
    <property type="entry name" value="DNA/RNA_pol_sf"/>
</dbReference>
<evidence type="ECO:0000256" key="2">
    <source>
        <dbReference type="ARBA" id="ARBA00022695"/>
    </source>
</evidence>
<dbReference type="InterPro" id="IPR036875">
    <property type="entry name" value="Znf_CCHC_sf"/>
</dbReference>